<evidence type="ECO:0000256" key="3">
    <source>
        <dbReference type="ARBA" id="ARBA00023242"/>
    </source>
</evidence>
<evidence type="ECO:0000313" key="7">
    <source>
        <dbReference type="Proteomes" id="UP000283530"/>
    </source>
</evidence>
<evidence type="ECO:0000256" key="4">
    <source>
        <dbReference type="SAM" id="MobiDB-lite"/>
    </source>
</evidence>
<dbReference type="GO" id="GO:0010792">
    <property type="term" value="P:DNA double-strand break processing involved in repair via single-strand annealing"/>
    <property type="evidence" value="ECO:0007669"/>
    <property type="project" value="TreeGrafter"/>
</dbReference>
<reference evidence="6 7" key="1">
    <citation type="journal article" date="2019" name="Nat. Plants">
        <title>Stout camphor tree genome fills gaps in understanding of flowering plant genome evolution.</title>
        <authorList>
            <person name="Chaw S.M."/>
            <person name="Liu Y.C."/>
            <person name="Wu Y.W."/>
            <person name="Wang H.Y."/>
            <person name="Lin C.I."/>
            <person name="Wu C.S."/>
            <person name="Ke H.M."/>
            <person name="Chang L.Y."/>
            <person name="Hsu C.Y."/>
            <person name="Yang H.T."/>
            <person name="Sudianto E."/>
            <person name="Hsu M.H."/>
            <person name="Wu K.P."/>
            <person name="Wang L.N."/>
            <person name="Leebens-Mack J.H."/>
            <person name="Tsai I.J."/>
        </authorList>
    </citation>
    <scope>NUCLEOTIDE SEQUENCE [LARGE SCALE GENOMIC DNA]</scope>
    <source>
        <strain evidence="7">cv. Chaw 1501</strain>
        <tissue evidence="6">Young leaves</tissue>
    </source>
</reference>
<gene>
    <name evidence="6" type="ORF">CKAN_01157300</name>
</gene>
<keyword evidence="3" id="KW-0539">Nucleus</keyword>
<feature type="region of interest" description="Disordered" evidence="4">
    <location>
        <begin position="228"/>
        <end position="248"/>
    </location>
</feature>
<evidence type="ECO:0000256" key="1">
    <source>
        <dbReference type="ARBA" id="ARBA00004123"/>
    </source>
</evidence>
<dbReference type="InterPro" id="IPR013882">
    <property type="entry name" value="Ctp1_C"/>
</dbReference>
<protein>
    <submittedName>
        <fullName evidence="6">Protein gamma response 1</fullName>
    </submittedName>
</protein>
<organism evidence="6 7">
    <name type="scientific">Cinnamomum micranthum f. kanehirae</name>
    <dbReference type="NCBI Taxonomy" id="337451"/>
    <lineage>
        <taxon>Eukaryota</taxon>
        <taxon>Viridiplantae</taxon>
        <taxon>Streptophyta</taxon>
        <taxon>Embryophyta</taxon>
        <taxon>Tracheophyta</taxon>
        <taxon>Spermatophyta</taxon>
        <taxon>Magnoliopsida</taxon>
        <taxon>Magnoliidae</taxon>
        <taxon>Laurales</taxon>
        <taxon>Lauraceae</taxon>
        <taxon>Cinnamomum</taxon>
    </lineage>
</organism>
<feature type="compositionally biased region" description="Polar residues" evidence="4">
    <location>
        <begin position="331"/>
        <end position="352"/>
    </location>
</feature>
<feature type="compositionally biased region" description="Basic and acidic residues" evidence="4">
    <location>
        <begin position="290"/>
        <end position="330"/>
    </location>
</feature>
<comment type="subcellular location">
    <subcellularLocation>
        <location evidence="1">Nucleus</location>
    </subcellularLocation>
</comment>
<dbReference type="InterPro" id="IPR033316">
    <property type="entry name" value="RBBP8-like"/>
</dbReference>
<feature type="region of interest" description="Disordered" evidence="4">
    <location>
        <begin position="290"/>
        <end position="353"/>
    </location>
</feature>
<dbReference type="AlphaFoldDB" id="A0A3S3MMV0"/>
<dbReference type="EMBL" id="QPKB01000004">
    <property type="protein sequence ID" value="RWR82837.1"/>
    <property type="molecule type" value="Genomic_DNA"/>
</dbReference>
<dbReference type="Pfam" id="PF08573">
    <property type="entry name" value="SAE2"/>
    <property type="match status" value="1"/>
</dbReference>
<evidence type="ECO:0000259" key="5">
    <source>
        <dbReference type="Pfam" id="PF08573"/>
    </source>
</evidence>
<dbReference type="STRING" id="337451.A0A3S3MMV0"/>
<keyword evidence="7" id="KW-1185">Reference proteome</keyword>
<name>A0A3S3MMV0_9MAGN</name>
<dbReference type="GO" id="GO:0003684">
    <property type="term" value="F:damaged DNA binding"/>
    <property type="evidence" value="ECO:0007669"/>
    <property type="project" value="TreeGrafter"/>
</dbReference>
<feature type="domain" description="DNA endonuclease activator Ctp1 C-terminal" evidence="5">
    <location>
        <begin position="497"/>
        <end position="531"/>
    </location>
</feature>
<dbReference type="PANTHER" id="PTHR15107">
    <property type="entry name" value="RETINOBLASTOMA BINDING PROTEIN 8"/>
    <property type="match status" value="1"/>
</dbReference>
<dbReference type="PANTHER" id="PTHR15107:SF0">
    <property type="entry name" value="DNA ENDONUCLEASE ACTIVATOR CTP1 C-TERMINAL DOMAIN-CONTAINING PROTEIN"/>
    <property type="match status" value="1"/>
</dbReference>
<proteinExistence type="predicted"/>
<evidence type="ECO:0000313" key="6">
    <source>
        <dbReference type="EMBL" id="RWR82837.1"/>
    </source>
</evidence>
<dbReference type="GO" id="GO:0005634">
    <property type="term" value="C:nucleus"/>
    <property type="evidence" value="ECO:0007669"/>
    <property type="project" value="UniProtKB-SubCell"/>
</dbReference>
<accession>A0A3S3MMV0</accession>
<comment type="caution">
    <text evidence="6">The sequence shown here is derived from an EMBL/GenBank/DDBJ whole genome shotgun (WGS) entry which is preliminary data.</text>
</comment>
<dbReference type="OrthoDB" id="5801062at2759"/>
<evidence type="ECO:0000256" key="2">
    <source>
        <dbReference type="ARBA" id="ARBA00022763"/>
    </source>
</evidence>
<dbReference type="Proteomes" id="UP000283530">
    <property type="component" value="Unassembled WGS sequence"/>
</dbReference>
<keyword evidence="2" id="KW-0227">DNA damage</keyword>
<sequence>MEGDLQSSPGLDYSLINDDLKYFAGLSTILVATIQEVKDRISQIEFIFCSQLFPSFQSRSKTLQKRLAEARKAAEDDWRKKESSLLCQIEELQRGKDHAQEQIQLAVTSLEQEQAKVKTYEQLLCAHESDKKFLLAKLESVEKKGEVVQLQEQLRQKTEEMAKGKGLEEKLLQQINLKDQELLAEQNKRKEATTQFLKLKNSFKELKSQYEFLLKRSCLTMENKIPRDRMEVEKNSPRHHQNQQSSAGKISVTPVLFSGVMKMNPLLMIGLTVHKLGTVLPFEPTWKHDNLGGDRGLKGSKKEAATTAHKTHEQKNDVSFEEKLEDDRGTRSIQNSNFHSNIKPPSTSSSFHVQKCPIKPKAEMSAGQKRPVSYWRETRSRQEPGGADPHDDFLDTPMENARVNMNKVLKEEVQDTKDPALKGMNVDDSDAETQDATADLQLQKQHISVPVPERKSFKYVEPVRKKAERENLKGVECKQCKKFYDAVLPNKGENNDKNNCNIRCEHHDGVSRHRYRYVPPMTPDGFWNIGFDSDL</sequence>